<protein>
    <submittedName>
        <fullName evidence="8">Predicted arabinose efflux permease, MFS family</fullName>
    </submittedName>
</protein>
<dbReference type="EMBL" id="FTNI01000014">
    <property type="protein sequence ID" value="SIR73567.1"/>
    <property type="molecule type" value="Genomic_DNA"/>
</dbReference>
<keyword evidence="9" id="KW-1185">Reference proteome</keyword>
<dbReference type="STRING" id="58117.SAMN05421833_11459"/>
<keyword evidence="5 7" id="KW-0472">Membrane</keyword>
<evidence type="ECO:0000256" key="2">
    <source>
        <dbReference type="ARBA" id="ARBA00022475"/>
    </source>
</evidence>
<evidence type="ECO:0000256" key="1">
    <source>
        <dbReference type="ARBA" id="ARBA00004651"/>
    </source>
</evidence>
<keyword evidence="3 7" id="KW-0812">Transmembrane</keyword>
<dbReference type="Proteomes" id="UP000186096">
    <property type="component" value="Unassembled WGS sequence"/>
</dbReference>
<feature type="transmembrane region" description="Helical" evidence="7">
    <location>
        <begin position="158"/>
        <end position="181"/>
    </location>
</feature>
<evidence type="ECO:0000256" key="5">
    <source>
        <dbReference type="ARBA" id="ARBA00023136"/>
    </source>
</evidence>
<evidence type="ECO:0000313" key="9">
    <source>
        <dbReference type="Proteomes" id="UP000186096"/>
    </source>
</evidence>
<feature type="transmembrane region" description="Helical" evidence="7">
    <location>
        <begin position="47"/>
        <end position="65"/>
    </location>
</feature>
<dbReference type="CDD" id="cd06173">
    <property type="entry name" value="MFS_MefA_like"/>
    <property type="match status" value="1"/>
</dbReference>
<feature type="region of interest" description="Disordered" evidence="6">
    <location>
        <begin position="404"/>
        <end position="524"/>
    </location>
</feature>
<feature type="transmembrane region" description="Helical" evidence="7">
    <location>
        <begin position="225"/>
        <end position="249"/>
    </location>
</feature>
<evidence type="ECO:0000256" key="4">
    <source>
        <dbReference type="ARBA" id="ARBA00022989"/>
    </source>
</evidence>
<comment type="subcellular location">
    <subcellularLocation>
        <location evidence="1">Cell membrane</location>
        <topology evidence="1">Multi-pass membrane protein</topology>
    </subcellularLocation>
</comment>
<dbReference type="SUPFAM" id="SSF103473">
    <property type="entry name" value="MFS general substrate transporter"/>
    <property type="match status" value="1"/>
</dbReference>
<dbReference type="InterPro" id="IPR036259">
    <property type="entry name" value="MFS_trans_sf"/>
</dbReference>
<feature type="transmembrane region" description="Helical" evidence="7">
    <location>
        <begin position="255"/>
        <end position="276"/>
    </location>
</feature>
<dbReference type="GO" id="GO:0005886">
    <property type="term" value="C:plasma membrane"/>
    <property type="evidence" value="ECO:0007669"/>
    <property type="project" value="UniProtKB-SubCell"/>
</dbReference>
<feature type="transmembrane region" description="Helical" evidence="7">
    <location>
        <begin position="351"/>
        <end position="372"/>
    </location>
</feature>
<dbReference type="Gene3D" id="1.20.1250.20">
    <property type="entry name" value="MFS general substrate transporter like domains"/>
    <property type="match status" value="1"/>
</dbReference>
<dbReference type="GO" id="GO:0022857">
    <property type="term" value="F:transmembrane transporter activity"/>
    <property type="evidence" value="ECO:0007669"/>
    <property type="project" value="InterPro"/>
</dbReference>
<keyword evidence="4 7" id="KW-1133">Transmembrane helix</keyword>
<feature type="transmembrane region" description="Helical" evidence="7">
    <location>
        <begin position="312"/>
        <end position="330"/>
    </location>
</feature>
<sequence length="524" mass="54905">MRNGHRLGRRFGWLWAAYGTSALGTWLAFGAFPLIAIQVLHAGPAEVAALSSVGAAVGAAVAVPLGPWVEFRRKRPVLIGMDLARFAALLTIPAAFALGVLSFVQLLLVSVVAAAADITFRAASGAYLKTLVPAGDLLVANARFESTAWTTTIIGPPLGGALIGLLGPVATVVADAVSYLLSALGIRATGGGEPRPERREATRPRAGDLLDGWRYILADPALRPLFFNTAVFNGLVMATSPLLAVLMLGPLGFAPWQYGLAFAAPSIGGLLGARLARPLVTRFGQHRVLVVSGVLRALWPVGLAFVGAGTGGLLLVMGVELGLIFCCGVFNPVYATYRLDRTATGRVTRTLSAWAVTTKASTALLTAVWGVLGGLLGPRTAIGLAGVLLLATPLLLPRRAAASMSRLPRPAGRSREPGASADGPLGDDEVDHPSGAHQQRPGERAGLAGQRHPRTDGQQLGARSHADRVAPRHPRAVTGDVPAPDRREAEDERHDHEGAEHQSQAHEEGAVVLQRGIEQRHPQT</sequence>
<evidence type="ECO:0000256" key="6">
    <source>
        <dbReference type="SAM" id="MobiDB-lite"/>
    </source>
</evidence>
<dbReference type="AlphaFoldDB" id="A0A1N7DCU0"/>
<proteinExistence type="predicted"/>
<dbReference type="PANTHER" id="PTHR23513">
    <property type="entry name" value="INTEGRAL MEMBRANE EFFLUX PROTEIN-RELATED"/>
    <property type="match status" value="1"/>
</dbReference>
<dbReference type="Pfam" id="PF07690">
    <property type="entry name" value="MFS_1"/>
    <property type="match status" value="1"/>
</dbReference>
<organism evidence="8 9">
    <name type="scientific">Microbispora rosea</name>
    <dbReference type="NCBI Taxonomy" id="58117"/>
    <lineage>
        <taxon>Bacteria</taxon>
        <taxon>Bacillati</taxon>
        <taxon>Actinomycetota</taxon>
        <taxon>Actinomycetes</taxon>
        <taxon>Streptosporangiales</taxon>
        <taxon>Streptosporangiaceae</taxon>
        <taxon>Microbispora</taxon>
    </lineage>
</organism>
<reference evidence="9" key="1">
    <citation type="submission" date="2017-01" db="EMBL/GenBank/DDBJ databases">
        <authorList>
            <person name="Varghese N."/>
            <person name="Submissions S."/>
        </authorList>
    </citation>
    <scope>NUCLEOTIDE SEQUENCE [LARGE SCALE GENOMIC DNA]</scope>
    <source>
        <strain evidence="9">ATCC 12950</strain>
    </source>
</reference>
<feature type="transmembrane region" description="Helical" evidence="7">
    <location>
        <begin position="378"/>
        <end position="396"/>
    </location>
</feature>
<evidence type="ECO:0000256" key="7">
    <source>
        <dbReference type="SAM" id="Phobius"/>
    </source>
</evidence>
<dbReference type="InterPro" id="IPR011701">
    <property type="entry name" value="MFS"/>
</dbReference>
<evidence type="ECO:0000313" key="8">
    <source>
        <dbReference type="EMBL" id="SIR73567.1"/>
    </source>
</evidence>
<feature type="compositionally biased region" description="Basic and acidic residues" evidence="6">
    <location>
        <begin position="483"/>
        <end position="509"/>
    </location>
</feature>
<name>A0A1N7DCU0_9ACTN</name>
<feature type="transmembrane region" description="Helical" evidence="7">
    <location>
        <begin position="12"/>
        <end position="35"/>
    </location>
</feature>
<gene>
    <name evidence="8" type="ORF">SAMN05421833_11459</name>
</gene>
<feature type="transmembrane region" description="Helical" evidence="7">
    <location>
        <begin position="288"/>
        <end position="306"/>
    </location>
</feature>
<evidence type="ECO:0000256" key="3">
    <source>
        <dbReference type="ARBA" id="ARBA00022692"/>
    </source>
</evidence>
<feature type="transmembrane region" description="Helical" evidence="7">
    <location>
        <begin position="86"/>
        <end position="116"/>
    </location>
</feature>
<keyword evidence="2" id="KW-1003">Cell membrane</keyword>
<dbReference type="PANTHER" id="PTHR23513:SF6">
    <property type="entry name" value="MAJOR FACILITATOR SUPERFAMILY ASSOCIATED DOMAIN-CONTAINING PROTEIN"/>
    <property type="match status" value="1"/>
</dbReference>
<accession>A0A1N7DCU0</accession>